<comment type="subcellular location">
    <subcellularLocation>
        <location evidence="1">Nucleus</location>
    </subcellularLocation>
</comment>
<evidence type="ECO:0000256" key="2">
    <source>
        <dbReference type="SAM" id="MobiDB-lite"/>
    </source>
</evidence>
<dbReference type="GO" id="GO:0003677">
    <property type="term" value="F:DNA binding"/>
    <property type="evidence" value="ECO:0007669"/>
    <property type="project" value="InterPro"/>
</dbReference>
<evidence type="ECO:0000313" key="5">
    <source>
        <dbReference type="Proteomes" id="UP000466442"/>
    </source>
</evidence>
<organism evidence="4 5">
    <name type="scientific">Apolygus lucorum</name>
    <name type="common">Small green plant bug</name>
    <name type="synonym">Lygocoris lucorum</name>
    <dbReference type="NCBI Taxonomy" id="248454"/>
    <lineage>
        <taxon>Eukaryota</taxon>
        <taxon>Metazoa</taxon>
        <taxon>Ecdysozoa</taxon>
        <taxon>Arthropoda</taxon>
        <taxon>Hexapoda</taxon>
        <taxon>Insecta</taxon>
        <taxon>Pterygota</taxon>
        <taxon>Neoptera</taxon>
        <taxon>Paraneoptera</taxon>
        <taxon>Hemiptera</taxon>
        <taxon>Heteroptera</taxon>
        <taxon>Panheteroptera</taxon>
        <taxon>Cimicomorpha</taxon>
        <taxon>Miridae</taxon>
        <taxon>Mirini</taxon>
        <taxon>Apolygus</taxon>
    </lineage>
</organism>
<keyword evidence="5" id="KW-1185">Reference proteome</keyword>
<comment type="caution">
    <text evidence="4">The sequence shown here is derived from an EMBL/GenBank/DDBJ whole genome shotgun (WGS) entry which is preliminary data.</text>
</comment>
<protein>
    <recommendedName>
        <fullName evidence="3">BESS domain-containing protein</fullName>
    </recommendedName>
</protein>
<evidence type="ECO:0000313" key="4">
    <source>
        <dbReference type="EMBL" id="KAF6201253.1"/>
    </source>
</evidence>
<evidence type="ECO:0000256" key="1">
    <source>
        <dbReference type="PROSITE-ProRule" id="PRU00371"/>
    </source>
</evidence>
<sequence>GKRNVYSPYAFFIHELEPELGFNIFMVNGNKYLKCDPVEDDCQIWRCIVRNCAAKATTASNHCSILIGLRGIHYHLPTKGIPLDPSEWSSKSWVDGTPEGTPGTPWTIDDGGRSDADSWSPDVGRDSGCEQSPIAGEMSPWGRQQSNQGNSPPHLPSDSRFNVRDLLAPSISDLQLANSQQPPSLPYQAFSSLEALSKFCGGQTLQGDPFGGAAASEDDDRRTIDGEVIPEPSYSRMDTREISDSIPVIVDTRSLSTDDQTEYILPSPASERNKAVTDEMSEGSCSERMSARMDESSFYELVDVVNVHDIMQKDPLSLNENSHQKPDDQPPPANCRISLKADDAAFFQNLAPQLELLSSGEKDIFRKEVADLISRICKKVTTPYNYASPDL</sequence>
<feature type="domain" description="BESS" evidence="3">
    <location>
        <begin position="340"/>
        <end position="379"/>
    </location>
</feature>
<dbReference type="AlphaFoldDB" id="A0A8S9WX55"/>
<dbReference type="GO" id="GO:0005634">
    <property type="term" value="C:nucleus"/>
    <property type="evidence" value="ECO:0007669"/>
    <property type="project" value="UniProtKB-SubCell"/>
</dbReference>
<feature type="non-terminal residue" evidence="4">
    <location>
        <position position="1"/>
    </location>
</feature>
<feature type="region of interest" description="Disordered" evidence="2">
    <location>
        <begin position="87"/>
        <end position="160"/>
    </location>
</feature>
<dbReference type="EMBL" id="WIXP02000013">
    <property type="protein sequence ID" value="KAF6201253.1"/>
    <property type="molecule type" value="Genomic_DNA"/>
</dbReference>
<feature type="compositionally biased region" description="Polar residues" evidence="2">
    <location>
        <begin position="142"/>
        <end position="151"/>
    </location>
</feature>
<proteinExistence type="predicted"/>
<accession>A0A8S9WX55</accession>
<dbReference type="PROSITE" id="PS51031">
    <property type="entry name" value="BESS"/>
    <property type="match status" value="1"/>
</dbReference>
<evidence type="ECO:0000259" key="3">
    <source>
        <dbReference type="PROSITE" id="PS51031"/>
    </source>
</evidence>
<dbReference type="InterPro" id="IPR004210">
    <property type="entry name" value="BESS_motif"/>
</dbReference>
<dbReference type="Proteomes" id="UP000466442">
    <property type="component" value="Unassembled WGS sequence"/>
</dbReference>
<name>A0A8S9WX55_APOLU</name>
<reference evidence="4" key="1">
    <citation type="journal article" date="2021" name="Mol. Ecol. Resour.">
        <title>Apolygus lucorum genome provides insights into omnivorousness and mesophyll feeding.</title>
        <authorList>
            <person name="Liu Y."/>
            <person name="Liu H."/>
            <person name="Wang H."/>
            <person name="Huang T."/>
            <person name="Liu B."/>
            <person name="Yang B."/>
            <person name="Yin L."/>
            <person name="Li B."/>
            <person name="Zhang Y."/>
            <person name="Zhang S."/>
            <person name="Jiang F."/>
            <person name="Zhang X."/>
            <person name="Ren Y."/>
            <person name="Wang B."/>
            <person name="Wang S."/>
            <person name="Lu Y."/>
            <person name="Wu K."/>
            <person name="Fan W."/>
            <person name="Wang G."/>
        </authorList>
    </citation>
    <scope>NUCLEOTIDE SEQUENCE</scope>
    <source>
        <strain evidence="4">12Hb</strain>
    </source>
</reference>
<keyword evidence="1" id="KW-0539">Nucleus</keyword>
<gene>
    <name evidence="4" type="ORF">GE061_005700</name>
</gene>
<feature type="compositionally biased region" description="Low complexity" evidence="2">
    <location>
        <begin position="96"/>
        <end position="105"/>
    </location>
</feature>